<reference evidence="1" key="1">
    <citation type="journal article" date="2019" name="Sci. Rep.">
        <title>Draft genome of Tanacetum cinerariifolium, the natural source of mosquito coil.</title>
        <authorList>
            <person name="Yamashiro T."/>
            <person name="Shiraishi A."/>
            <person name="Satake H."/>
            <person name="Nakayama K."/>
        </authorList>
    </citation>
    <scope>NUCLEOTIDE SEQUENCE</scope>
</reference>
<accession>A0A6L2P6N4</accession>
<protein>
    <submittedName>
        <fullName evidence="1">Uncharacterized protein</fullName>
    </submittedName>
</protein>
<sequence length="366" mass="41223">MEQDSAHMVGASKVSMLKPGEFKIWRMRIKQYIQMIDYALWEVIENSATLPKIQVVEDLDTIRMDDLYNNVKVYEPKVKRMASLNSNTRNMAFLSFTNCSTNGAVNTANGVSTASTQVNIAFSTNIDNLSDVVICAFLSSQPNSPQLAHEDLEQIHPDDIEEMENGHVDYEGQEAEEGPNYALMAYTSLISDSKVSNGSTCSKSFLESVKLLKSQNEQLLKDLKKSELMVLSYKTGLQLVEERLEITRKNEFIYLEDIKIVDNCKKGLGYESYNAVLPPYTGNFIPLKPDLSYTSLDEFAIKPVVENKSGEEETKAVGKNTNALIIEDCVSDDEEKNVTQPKIIKKTVRPSIVKKEFVKPRQQKNC</sequence>
<dbReference type="AlphaFoldDB" id="A0A6L2P6N4"/>
<name>A0A6L2P6N4_TANCI</name>
<dbReference type="EMBL" id="BKCJ010010808">
    <property type="protein sequence ID" value="GEU93239.1"/>
    <property type="molecule type" value="Genomic_DNA"/>
</dbReference>
<proteinExistence type="predicted"/>
<evidence type="ECO:0000313" key="1">
    <source>
        <dbReference type="EMBL" id="GEU93239.1"/>
    </source>
</evidence>
<comment type="caution">
    <text evidence="1">The sequence shown here is derived from an EMBL/GenBank/DDBJ whole genome shotgun (WGS) entry which is preliminary data.</text>
</comment>
<gene>
    <name evidence="1" type="ORF">Tci_065217</name>
</gene>
<organism evidence="1">
    <name type="scientific">Tanacetum cinerariifolium</name>
    <name type="common">Dalmatian daisy</name>
    <name type="synonym">Chrysanthemum cinerariifolium</name>
    <dbReference type="NCBI Taxonomy" id="118510"/>
    <lineage>
        <taxon>Eukaryota</taxon>
        <taxon>Viridiplantae</taxon>
        <taxon>Streptophyta</taxon>
        <taxon>Embryophyta</taxon>
        <taxon>Tracheophyta</taxon>
        <taxon>Spermatophyta</taxon>
        <taxon>Magnoliopsida</taxon>
        <taxon>eudicotyledons</taxon>
        <taxon>Gunneridae</taxon>
        <taxon>Pentapetalae</taxon>
        <taxon>asterids</taxon>
        <taxon>campanulids</taxon>
        <taxon>Asterales</taxon>
        <taxon>Asteraceae</taxon>
        <taxon>Asteroideae</taxon>
        <taxon>Anthemideae</taxon>
        <taxon>Anthemidinae</taxon>
        <taxon>Tanacetum</taxon>
    </lineage>
</organism>